<evidence type="ECO:0000256" key="5">
    <source>
        <dbReference type="ARBA" id="ARBA00023163"/>
    </source>
</evidence>
<keyword evidence="3" id="KW-0805">Transcription regulation</keyword>
<evidence type="ECO:0000313" key="8">
    <source>
        <dbReference type="Proteomes" id="UP000640274"/>
    </source>
</evidence>
<dbReference type="Proteomes" id="UP000640274">
    <property type="component" value="Unassembled WGS sequence"/>
</dbReference>
<accession>A0A934MSF4</accession>
<dbReference type="InterPro" id="IPR039422">
    <property type="entry name" value="MarR/SlyA-like"/>
</dbReference>
<feature type="domain" description="HTH marR-type" evidence="6">
    <location>
        <begin position="11"/>
        <end position="148"/>
    </location>
</feature>
<dbReference type="Gene3D" id="1.10.10.10">
    <property type="entry name" value="Winged helix-like DNA-binding domain superfamily/Winged helix DNA-binding domain"/>
    <property type="match status" value="1"/>
</dbReference>
<dbReference type="FunFam" id="1.10.10.10:FF:000163">
    <property type="entry name" value="MarR family transcriptional regulator"/>
    <property type="match status" value="1"/>
</dbReference>
<keyword evidence="5" id="KW-0804">Transcription</keyword>
<keyword evidence="4" id="KW-0238">DNA-binding</keyword>
<dbReference type="Pfam" id="PF22381">
    <property type="entry name" value="Staph_reg_Sar_Rot"/>
    <property type="match status" value="1"/>
</dbReference>
<dbReference type="InterPro" id="IPR000835">
    <property type="entry name" value="HTH_MarR-typ"/>
</dbReference>
<gene>
    <name evidence="7" type="ORF">JFN88_21935</name>
</gene>
<dbReference type="SMART" id="SM00347">
    <property type="entry name" value="HTH_MARR"/>
    <property type="match status" value="1"/>
</dbReference>
<comment type="subcellular location">
    <subcellularLocation>
        <location evidence="1">Cytoplasm</location>
    </subcellularLocation>
</comment>
<dbReference type="GO" id="GO:0006950">
    <property type="term" value="P:response to stress"/>
    <property type="evidence" value="ECO:0007669"/>
    <property type="project" value="TreeGrafter"/>
</dbReference>
<evidence type="ECO:0000256" key="4">
    <source>
        <dbReference type="ARBA" id="ARBA00023125"/>
    </source>
</evidence>
<dbReference type="AlphaFoldDB" id="A0A934MSF4"/>
<evidence type="ECO:0000313" key="7">
    <source>
        <dbReference type="EMBL" id="MBJ6363878.1"/>
    </source>
</evidence>
<dbReference type="InterPro" id="IPR055166">
    <property type="entry name" value="Transc_reg_Sar_Rot_HTH"/>
</dbReference>
<evidence type="ECO:0000256" key="2">
    <source>
        <dbReference type="ARBA" id="ARBA00022490"/>
    </source>
</evidence>
<dbReference type="GO" id="GO:0003700">
    <property type="term" value="F:DNA-binding transcription factor activity"/>
    <property type="evidence" value="ECO:0007669"/>
    <property type="project" value="InterPro"/>
</dbReference>
<evidence type="ECO:0000256" key="1">
    <source>
        <dbReference type="ARBA" id="ARBA00004496"/>
    </source>
</evidence>
<dbReference type="GO" id="GO:0005737">
    <property type="term" value="C:cytoplasm"/>
    <property type="evidence" value="ECO:0007669"/>
    <property type="project" value="UniProtKB-SubCell"/>
</dbReference>
<dbReference type="PANTHER" id="PTHR33164">
    <property type="entry name" value="TRANSCRIPTIONAL REGULATOR, MARR FAMILY"/>
    <property type="match status" value="1"/>
</dbReference>
<keyword evidence="8" id="KW-1185">Reference proteome</keyword>
<name>A0A934MSF4_9BACL</name>
<organism evidence="7 8">
    <name type="scientific">Paenibacillus roseus</name>
    <dbReference type="NCBI Taxonomy" id="2798579"/>
    <lineage>
        <taxon>Bacteria</taxon>
        <taxon>Bacillati</taxon>
        <taxon>Bacillota</taxon>
        <taxon>Bacilli</taxon>
        <taxon>Bacillales</taxon>
        <taxon>Paenibacillaceae</taxon>
        <taxon>Paenibacillus</taxon>
    </lineage>
</organism>
<keyword evidence="2" id="KW-0963">Cytoplasm</keyword>
<dbReference type="EMBL" id="JAELUP010000107">
    <property type="protein sequence ID" value="MBJ6363878.1"/>
    <property type="molecule type" value="Genomic_DNA"/>
</dbReference>
<sequence length="151" mass="17632">MEQQDLFLKLEQHLCFTAYACSKEMTKLYRPILDEFGLTYTQYITLVVLWERRKLPMKELGARLYLDSGTLSPLLKKLEGMGLITRIRDKQDERTVLVGLTEAGTKLKDKVKNIPLRLFDQSDVSEEKLLQIHTQMNDLLNMLEELNPKKD</sequence>
<dbReference type="InterPro" id="IPR036388">
    <property type="entry name" value="WH-like_DNA-bd_sf"/>
</dbReference>
<evidence type="ECO:0000259" key="6">
    <source>
        <dbReference type="PROSITE" id="PS50995"/>
    </source>
</evidence>
<dbReference type="PANTHER" id="PTHR33164:SF5">
    <property type="entry name" value="ORGANIC HYDROPEROXIDE RESISTANCE TRANSCRIPTIONAL REGULATOR"/>
    <property type="match status" value="1"/>
</dbReference>
<dbReference type="PROSITE" id="PS50995">
    <property type="entry name" value="HTH_MARR_2"/>
    <property type="match status" value="1"/>
</dbReference>
<comment type="caution">
    <text evidence="7">The sequence shown here is derived from an EMBL/GenBank/DDBJ whole genome shotgun (WGS) entry which is preliminary data.</text>
</comment>
<evidence type="ECO:0000256" key="3">
    <source>
        <dbReference type="ARBA" id="ARBA00023015"/>
    </source>
</evidence>
<reference evidence="7" key="1">
    <citation type="submission" date="2020-12" db="EMBL/GenBank/DDBJ databases">
        <authorList>
            <person name="Huq M.A."/>
        </authorList>
    </citation>
    <scope>NUCLEOTIDE SEQUENCE</scope>
    <source>
        <strain evidence="7">MAHUQ-46</strain>
    </source>
</reference>
<dbReference type="GO" id="GO:0003677">
    <property type="term" value="F:DNA binding"/>
    <property type="evidence" value="ECO:0007669"/>
    <property type="project" value="UniProtKB-KW"/>
</dbReference>
<protein>
    <submittedName>
        <fullName evidence="7">MarR family transcriptional regulator</fullName>
    </submittedName>
</protein>
<proteinExistence type="predicted"/>
<dbReference type="SUPFAM" id="SSF46785">
    <property type="entry name" value="Winged helix' DNA-binding domain"/>
    <property type="match status" value="1"/>
</dbReference>
<dbReference type="InterPro" id="IPR036390">
    <property type="entry name" value="WH_DNA-bd_sf"/>
</dbReference>